<dbReference type="EMBL" id="KN847443">
    <property type="protein sequence ID" value="KIW35754.1"/>
    <property type="molecule type" value="Genomic_DNA"/>
</dbReference>
<dbReference type="RefSeq" id="XP_016255970.1">
    <property type="nucleotide sequence ID" value="XM_016413651.1"/>
</dbReference>
<accession>A0A0D2DJ59</accession>
<sequence length="123" mass="14060">MEGWGPAIISPLRLTEESTSDGAKGQLKDQPSIEENEKSKSQIQDKDALGLKVKRLQAALKQRTAEQFQRMRTFEEVERQNRVMEEGLKRFQSTLDSVQARLQDLQSEVEILRGQMEEISGKL</sequence>
<dbReference type="HOGENOM" id="CLU_2038078_0_0_1"/>
<evidence type="ECO:0000256" key="2">
    <source>
        <dbReference type="SAM" id="MobiDB-lite"/>
    </source>
</evidence>
<evidence type="ECO:0000256" key="1">
    <source>
        <dbReference type="SAM" id="Coils"/>
    </source>
</evidence>
<dbReference type="VEuPathDB" id="FungiDB:PV06_11905"/>
<keyword evidence="4" id="KW-1185">Reference proteome</keyword>
<gene>
    <name evidence="3" type="ORF">PV06_11905</name>
</gene>
<reference evidence="3 4" key="1">
    <citation type="submission" date="2015-01" db="EMBL/GenBank/DDBJ databases">
        <title>The Genome Sequence of Exophiala oligosperma CBS72588.</title>
        <authorList>
            <consortium name="The Broad Institute Genomics Platform"/>
            <person name="Cuomo C."/>
            <person name="de Hoog S."/>
            <person name="Gorbushina A."/>
            <person name="Stielow B."/>
            <person name="Teixiera M."/>
            <person name="Abouelleil A."/>
            <person name="Chapman S.B."/>
            <person name="Priest M."/>
            <person name="Young S.K."/>
            <person name="Wortman J."/>
            <person name="Nusbaum C."/>
            <person name="Birren B."/>
        </authorList>
    </citation>
    <scope>NUCLEOTIDE SEQUENCE [LARGE SCALE GENOMIC DNA]</scope>
    <source>
        <strain evidence="3 4">CBS 72588</strain>
    </source>
</reference>
<feature type="coiled-coil region" evidence="1">
    <location>
        <begin position="88"/>
        <end position="122"/>
    </location>
</feature>
<proteinExistence type="predicted"/>
<feature type="compositionally biased region" description="Basic and acidic residues" evidence="2">
    <location>
        <begin position="35"/>
        <end position="46"/>
    </location>
</feature>
<keyword evidence="1" id="KW-0175">Coiled coil</keyword>
<protein>
    <submittedName>
        <fullName evidence="3">Uncharacterized protein</fullName>
    </submittedName>
</protein>
<dbReference type="GeneID" id="27363979"/>
<dbReference type="AlphaFoldDB" id="A0A0D2DJ59"/>
<organism evidence="3 4">
    <name type="scientific">Exophiala oligosperma</name>
    <dbReference type="NCBI Taxonomy" id="215243"/>
    <lineage>
        <taxon>Eukaryota</taxon>
        <taxon>Fungi</taxon>
        <taxon>Dikarya</taxon>
        <taxon>Ascomycota</taxon>
        <taxon>Pezizomycotina</taxon>
        <taxon>Eurotiomycetes</taxon>
        <taxon>Chaetothyriomycetidae</taxon>
        <taxon>Chaetothyriales</taxon>
        <taxon>Herpotrichiellaceae</taxon>
        <taxon>Exophiala</taxon>
    </lineage>
</organism>
<evidence type="ECO:0000313" key="3">
    <source>
        <dbReference type="EMBL" id="KIW35754.1"/>
    </source>
</evidence>
<feature type="region of interest" description="Disordered" evidence="2">
    <location>
        <begin position="1"/>
        <end position="46"/>
    </location>
</feature>
<name>A0A0D2DJ59_9EURO</name>
<dbReference type="Proteomes" id="UP000053342">
    <property type="component" value="Unassembled WGS sequence"/>
</dbReference>
<evidence type="ECO:0000313" key="4">
    <source>
        <dbReference type="Proteomes" id="UP000053342"/>
    </source>
</evidence>